<evidence type="ECO:0000259" key="3">
    <source>
        <dbReference type="Pfam" id="PF01467"/>
    </source>
</evidence>
<gene>
    <name evidence="4" type="ORF">A2786_06105</name>
</gene>
<dbReference type="Proteomes" id="UP000179233">
    <property type="component" value="Unassembled WGS sequence"/>
</dbReference>
<comment type="caution">
    <text evidence="4">The sequence shown here is derived from an EMBL/GenBank/DDBJ whole genome shotgun (WGS) entry which is preliminary data.</text>
</comment>
<dbReference type="Pfam" id="PF01467">
    <property type="entry name" value="CTP_transf_like"/>
    <property type="match status" value="1"/>
</dbReference>
<accession>A0A1G1VUJ7</accession>
<sequence>MAKDTDLQDAILKTLCYANVFDYPLTLEEITRWIIGPVDERRVNGRAINHALKRISPKIKQAKGYYYLKGNGRTVSLRKKRERYAKEKRAIATNVGKWLSYIPSVRMVLLTGALAMENADRNDDIDLMIVTRSKRLWLTRLLVLALVSLIAERRKPTNRTKTQTQGLRMELSSLKDKVKNKICLNLFLDEDALAVPPAMRNLYTAHEVVQAKALVSKDHIAERFLKQNTWVKRYLPKALDGEGRVGRIKHGGRKKRETAMTAAGDILEDMAYKVQTKVMESKRTTEKIEPNRAFFHPRNTSALVLGEYRRLLKRYTAGERKGEGNVTTTVSEEELSVLRSTKLKGKTVVLATGVFDILHAEHRQFLRKAKKEGDVLIVGVEPDDRVKALKGKDRPVKQENLRANSLVSRNLADYVFVLPNTLGTRKGREELIRRLKPQIYAISSSTPFQAEKQRVMKKFKGVLKVVHPFNPKISTTHLIEAATKGGKRSKR</sequence>
<evidence type="ECO:0000313" key="4">
    <source>
        <dbReference type="EMBL" id="OGY19081.1"/>
    </source>
</evidence>
<dbReference type="Gene3D" id="3.40.50.620">
    <property type="entry name" value="HUPs"/>
    <property type="match status" value="1"/>
</dbReference>
<dbReference type="SUPFAM" id="SSF52374">
    <property type="entry name" value="Nucleotidylyl transferase"/>
    <property type="match status" value="1"/>
</dbReference>
<name>A0A1G1VUJ7_9BACT</name>
<reference evidence="4 5" key="1">
    <citation type="journal article" date="2016" name="Nat. Commun.">
        <title>Thousands of microbial genomes shed light on interconnected biogeochemical processes in an aquifer system.</title>
        <authorList>
            <person name="Anantharaman K."/>
            <person name="Brown C.T."/>
            <person name="Hug L.A."/>
            <person name="Sharon I."/>
            <person name="Castelle C.J."/>
            <person name="Probst A.J."/>
            <person name="Thomas B.C."/>
            <person name="Singh A."/>
            <person name="Wilkins M.J."/>
            <person name="Karaoz U."/>
            <person name="Brodie E.L."/>
            <person name="Williams K.H."/>
            <person name="Hubbard S.S."/>
            <person name="Banfield J.F."/>
        </authorList>
    </citation>
    <scope>NUCLEOTIDE SEQUENCE [LARGE SCALE GENOMIC DNA]</scope>
</reference>
<keyword evidence="1" id="KW-0808">Transferase</keyword>
<dbReference type="InterPro" id="IPR050385">
    <property type="entry name" value="Archaeal_FAD_synthase"/>
</dbReference>
<evidence type="ECO:0000256" key="2">
    <source>
        <dbReference type="ARBA" id="ARBA00022695"/>
    </source>
</evidence>
<dbReference type="InterPro" id="IPR004821">
    <property type="entry name" value="Cyt_trans-like"/>
</dbReference>
<evidence type="ECO:0000256" key="1">
    <source>
        <dbReference type="ARBA" id="ARBA00022679"/>
    </source>
</evidence>
<evidence type="ECO:0000313" key="5">
    <source>
        <dbReference type="Proteomes" id="UP000179233"/>
    </source>
</evidence>
<dbReference type="EMBL" id="MHCJ01000001">
    <property type="protein sequence ID" value="OGY19081.1"/>
    <property type="molecule type" value="Genomic_DNA"/>
</dbReference>
<dbReference type="PANTHER" id="PTHR43793:SF1">
    <property type="entry name" value="FAD SYNTHASE"/>
    <property type="match status" value="1"/>
</dbReference>
<dbReference type="AlphaFoldDB" id="A0A1G1VUJ7"/>
<keyword evidence="2" id="KW-0548">Nucleotidyltransferase</keyword>
<dbReference type="GO" id="GO:0016779">
    <property type="term" value="F:nucleotidyltransferase activity"/>
    <property type="evidence" value="ECO:0007669"/>
    <property type="project" value="UniProtKB-KW"/>
</dbReference>
<protein>
    <recommendedName>
        <fullName evidence="3">Cytidyltransferase-like domain-containing protein</fullName>
    </recommendedName>
</protein>
<dbReference type="NCBIfam" id="TIGR00125">
    <property type="entry name" value="cyt_tran_rel"/>
    <property type="match status" value="1"/>
</dbReference>
<proteinExistence type="predicted"/>
<organism evidence="4 5">
    <name type="scientific">Candidatus Chisholmbacteria bacterium RIFCSPHIGHO2_01_FULL_52_32</name>
    <dbReference type="NCBI Taxonomy" id="1797591"/>
    <lineage>
        <taxon>Bacteria</taxon>
        <taxon>Candidatus Chisholmiibacteriota</taxon>
    </lineage>
</organism>
<feature type="domain" description="Cytidyltransferase-like" evidence="3">
    <location>
        <begin position="350"/>
        <end position="480"/>
    </location>
</feature>
<dbReference type="PANTHER" id="PTHR43793">
    <property type="entry name" value="FAD SYNTHASE"/>
    <property type="match status" value="1"/>
</dbReference>
<dbReference type="InterPro" id="IPR014729">
    <property type="entry name" value="Rossmann-like_a/b/a_fold"/>
</dbReference>